<proteinExistence type="predicted"/>
<comment type="caution">
    <text evidence="1">The sequence shown here is derived from an EMBL/GenBank/DDBJ whole genome shotgun (WGS) entry which is preliminary data.</text>
</comment>
<dbReference type="AlphaFoldDB" id="A0A8S9PBU2"/>
<sequence length="231" mass="26487">MTEQSRSSSARSRRRRFSEVDNSFGDHYHFRSRVPFKSFDDRLQESRLLFSETVPTIGVTLAVIITTRPLTGWSYTVMHVHPFCPRVVREFISNKPFNDEGTLIRGCVFRFSPSVINQLMMTPAVEHSFPWKDVALKQAITHLTGSQCSGWTGFNLNALLSHFQVLYCVCELNWLPDSDTHLIFPNLIYQLLVLQKEVPLLPRDEEPIGRGLPIYGVASDTSGPRGRRRLY</sequence>
<reference evidence="1" key="1">
    <citation type="submission" date="2019-12" db="EMBL/GenBank/DDBJ databases">
        <title>Genome sequencing and annotation of Brassica cretica.</title>
        <authorList>
            <person name="Studholme D.J."/>
            <person name="Sarris P."/>
        </authorList>
    </citation>
    <scope>NUCLEOTIDE SEQUENCE</scope>
    <source>
        <strain evidence="1">PFS-109/04</strain>
        <tissue evidence="1">Leaf</tissue>
    </source>
</reference>
<evidence type="ECO:0000313" key="1">
    <source>
        <dbReference type="EMBL" id="KAF3511631.1"/>
    </source>
</evidence>
<name>A0A8S9PBU2_BRACR</name>
<evidence type="ECO:0000313" key="2">
    <source>
        <dbReference type="Proteomes" id="UP000712600"/>
    </source>
</evidence>
<protein>
    <submittedName>
        <fullName evidence="1">Uncharacterized protein</fullName>
    </submittedName>
</protein>
<organism evidence="1 2">
    <name type="scientific">Brassica cretica</name>
    <name type="common">Mustard</name>
    <dbReference type="NCBI Taxonomy" id="69181"/>
    <lineage>
        <taxon>Eukaryota</taxon>
        <taxon>Viridiplantae</taxon>
        <taxon>Streptophyta</taxon>
        <taxon>Embryophyta</taxon>
        <taxon>Tracheophyta</taxon>
        <taxon>Spermatophyta</taxon>
        <taxon>Magnoliopsida</taxon>
        <taxon>eudicotyledons</taxon>
        <taxon>Gunneridae</taxon>
        <taxon>Pentapetalae</taxon>
        <taxon>rosids</taxon>
        <taxon>malvids</taxon>
        <taxon>Brassicales</taxon>
        <taxon>Brassicaceae</taxon>
        <taxon>Brassiceae</taxon>
        <taxon>Brassica</taxon>
    </lineage>
</organism>
<dbReference type="Proteomes" id="UP000712600">
    <property type="component" value="Unassembled WGS sequence"/>
</dbReference>
<dbReference type="EMBL" id="QGKX02001521">
    <property type="protein sequence ID" value="KAF3511631.1"/>
    <property type="molecule type" value="Genomic_DNA"/>
</dbReference>
<accession>A0A8S9PBU2</accession>
<gene>
    <name evidence="1" type="ORF">F2Q69_00006666</name>
</gene>